<dbReference type="Proteomes" id="UP000054532">
    <property type="component" value="Unassembled WGS sequence"/>
</dbReference>
<name>W2NVF9_PHYNI</name>
<gene>
    <name evidence="1" type="ORF">L914_04566</name>
</gene>
<reference evidence="1" key="1">
    <citation type="submission" date="2013-11" db="EMBL/GenBank/DDBJ databases">
        <title>The Genome Sequence of Phytophthora parasitica IAC_01/95.</title>
        <authorList>
            <consortium name="The Broad Institute Genomics Platform"/>
            <person name="Russ C."/>
            <person name="Tyler B."/>
            <person name="Panabieres F."/>
            <person name="Shan W."/>
            <person name="Tripathy S."/>
            <person name="Grunwald N."/>
            <person name="Machado M."/>
            <person name="Johnson C.S."/>
            <person name="Arredondo F."/>
            <person name="Hong C."/>
            <person name="Coffey M."/>
            <person name="Young S.K."/>
            <person name="Zeng Q."/>
            <person name="Gargeya S."/>
            <person name="Fitzgerald M."/>
            <person name="Abouelleil A."/>
            <person name="Alvarado L."/>
            <person name="Chapman S.B."/>
            <person name="Gainer-Dewar J."/>
            <person name="Goldberg J."/>
            <person name="Griggs A."/>
            <person name="Gujja S."/>
            <person name="Hansen M."/>
            <person name="Howarth C."/>
            <person name="Imamovic A."/>
            <person name="Ireland A."/>
            <person name="Larimer J."/>
            <person name="McCowan C."/>
            <person name="Murphy C."/>
            <person name="Pearson M."/>
            <person name="Poon T.W."/>
            <person name="Priest M."/>
            <person name="Roberts A."/>
            <person name="Saif S."/>
            <person name="Shea T."/>
            <person name="Sykes S."/>
            <person name="Wortman J."/>
            <person name="Nusbaum C."/>
            <person name="Birren B."/>
        </authorList>
    </citation>
    <scope>NUCLEOTIDE SEQUENCE [LARGE SCALE GENOMIC DNA]</scope>
    <source>
        <strain evidence="1">IAC_01/95</strain>
    </source>
</reference>
<organism evidence="1">
    <name type="scientific">Phytophthora nicotianae</name>
    <name type="common">Potato buckeye rot agent</name>
    <name type="synonym">Phytophthora parasitica</name>
    <dbReference type="NCBI Taxonomy" id="4792"/>
    <lineage>
        <taxon>Eukaryota</taxon>
        <taxon>Sar</taxon>
        <taxon>Stramenopiles</taxon>
        <taxon>Oomycota</taxon>
        <taxon>Peronosporomycetes</taxon>
        <taxon>Peronosporales</taxon>
        <taxon>Peronosporaceae</taxon>
        <taxon>Phytophthora</taxon>
    </lineage>
</organism>
<proteinExistence type="predicted"/>
<dbReference type="EMBL" id="KI691792">
    <property type="protein sequence ID" value="ETM51634.1"/>
    <property type="molecule type" value="Genomic_DNA"/>
</dbReference>
<protein>
    <submittedName>
        <fullName evidence="1">Uncharacterized protein</fullName>
    </submittedName>
</protein>
<sequence>MLRLQTCALSGSTSWYFWRKLRARKRMWKWESGRCLRKGAHIAAMTISGRVHAYSTEVTTFRVNT</sequence>
<accession>W2NVF9</accession>
<dbReference type="AlphaFoldDB" id="W2NVF9"/>
<evidence type="ECO:0000313" key="1">
    <source>
        <dbReference type="EMBL" id="ETM51634.1"/>
    </source>
</evidence>